<dbReference type="RefSeq" id="WP_074292795.1">
    <property type="nucleotide sequence ID" value="NZ_FSHJ01000001.1"/>
</dbReference>
<proteinExistence type="predicted"/>
<accession>A0AB38CVN1</accession>
<sequence>MGSIVITGNGGVAITPEGMQISLPDTHVVFKYNTATHTIVLEGADIAAVREDNTIYLRQGEKLRTELVVLLHPDWPGFKG</sequence>
<organism evidence="1 2">
    <name type="scientific">Mycobacteroides abscessus subsp. abscessus</name>
    <dbReference type="NCBI Taxonomy" id="1185650"/>
    <lineage>
        <taxon>Bacteria</taxon>
        <taxon>Bacillati</taxon>
        <taxon>Actinomycetota</taxon>
        <taxon>Actinomycetes</taxon>
        <taxon>Mycobacteriales</taxon>
        <taxon>Mycobacteriaceae</taxon>
        <taxon>Mycobacteroides</taxon>
        <taxon>Mycobacteroides abscessus</taxon>
    </lineage>
</organism>
<evidence type="ECO:0000313" key="1">
    <source>
        <dbReference type="EMBL" id="SIA51738.1"/>
    </source>
</evidence>
<dbReference type="EMBL" id="FSHM01000002">
    <property type="protein sequence ID" value="SIA51738.1"/>
    <property type="molecule type" value="Genomic_DNA"/>
</dbReference>
<gene>
    <name evidence="1" type="ORF">SAMEA2070301_01288</name>
</gene>
<reference evidence="1 2" key="1">
    <citation type="submission" date="2016-11" db="EMBL/GenBank/DDBJ databases">
        <authorList>
            <consortium name="Pathogen Informatics"/>
        </authorList>
    </citation>
    <scope>NUCLEOTIDE SEQUENCE [LARGE SCALE GENOMIC DNA]</scope>
    <source>
        <strain evidence="1 2">104</strain>
    </source>
</reference>
<dbReference type="AlphaFoldDB" id="A0AB38CVN1"/>
<dbReference type="Proteomes" id="UP000185210">
    <property type="component" value="Unassembled WGS sequence"/>
</dbReference>
<name>A0AB38CVN1_9MYCO</name>
<evidence type="ECO:0000313" key="2">
    <source>
        <dbReference type="Proteomes" id="UP000185210"/>
    </source>
</evidence>
<comment type="caution">
    <text evidence="1">The sequence shown here is derived from an EMBL/GenBank/DDBJ whole genome shotgun (WGS) entry which is preliminary data.</text>
</comment>
<protein>
    <submittedName>
        <fullName evidence="1">Uncharacterized protein</fullName>
    </submittedName>
</protein>